<gene>
    <name evidence="1" type="ORF">HNP25_003692</name>
</gene>
<name>A0A841EZT7_9BACT</name>
<comment type="caution">
    <text evidence="1">The sequence shown here is derived from an EMBL/GenBank/DDBJ whole genome shotgun (WGS) entry which is preliminary data.</text>
</comment>
<proteinExistence type="predicted"/>
<evidence type="ECO:0000313" key="1">
    <source>
        <dbReference type="EMBL" id="MBB6005021.1"/>
    </source>
</evidence>
<dbReference type="EMBL" id="JACHKT010000034">
    <property type="protein sequence ID" value="MBB6005021.1"/>
    <property type="molecule type" value="Genomic_DNA"/>
</dbReference>
<dbReference type="Proteomes" id="UP000524404">
    <property type="component" value="Unassembled WGS sequence"/>
</dbReference>
<dbReference type="AlphaFoldDB" id="A0A841EZT7"/>
<sequence>MMNNTEYFYLIFEATNAISFEGIEKIQTSTVYKKAKVAMAGNANV</sequence>
<dbReference type="RefSeq" id="WP_184136464.1">
    <property type="nucleotide sequence ID" value="NZ_JACHKT010000034.1"/>
</dbReference>
<reference evidence="1 2" key="1">
    <citation type="submission" date="2020-08" db="EMBL/GenBank/DDBJ databases">
        <title>Functional genomics of gut bacteria from endangered species of beetles.</title>
        <authorList>
            <person name="Carlos-Shanley C."/>
        </authorList>
    </citation>
    <scope>NUCLEOTIDE SEQUENCE [LARGE SCALE GENOMIC DNA]</scope>
    <source>
        <strain evidence="1 2">S00070</strain>
    </source>
</reference>
<evidence type="ECO:0000313" key="2">
    <source>
        <dbReference type="Proteomes" id="UP000524404"/>
    </source>
</evidence>
<keyword evidence="2" id="KW-1185">Reference proteome</keyword>
<organism evidence="1 2">
    <name type="scientific">Arcicella rosea</name>
    <dbReference type="NCBI Taxonomy" id="502909"/>
    <lineage>
        <taxon>Bacteria</taxon>
        <taxon>Pseudomonadati</taxon>
        <taxon>Bacteroidota</taxon>
        <taxon>Cytophagia</taxon>
        <taxon>Cytophagales</taxon>
        <taxon>Flectobacillaceae</taxon>
        <taxon>Arcicella</taxon>
    </lineage>
</organism>
<protein>
    <submittedName>
        <fullName evidence="1">Uncharacterized protein</fullName>
    </submittedName>
</protein>
<accession>A0A841EZT7</accession>